<feature type="transmembrane region" description="Helical" evidence="1">
    <location>
        <begin position="41"/>
        <end position="66"/>
    </location>
</feature>
<keyword evidence="1" id="KW-0812">Transmembrane</keyword>
<name>A0A433DC10_9FUNG</name>
<proteinExistence type="predicted"/>
<sequence length="550" mass="59242">MDLDLLKNIVYIFASLSALATLALAAKYSFTDGYIDLDVGTVSLLIGIIEKVIMSGLTLSGVEFIVSIEWQKVTTRGGFIKLSEAVRSLQRGVIGVLPALLGSSGAITFVLMGYTVFALVVIASGIGLAKGLGTMEIAGNCSELTQQTYATPNCSHEVFYCGVIETAMNGRYPSGVARTNNIVRTGFDNNITVLGHPGFAVAAHVGSDILTSDVVTVTNLPAVVANASCIANVSAALSGLINLPWVNITTPNGASYLVWDQQGFTMLETSVDIGFMRFALVVSDPNNVTLPWYTNMNTMKGNGAALFECNFSVGLAVVNITQNNSVFDSTVTGFDWAKFLYKTDLNDQTSSGLNTQADGFNFNALTYANNNKTPTSDPFRYDSGSVAGIEMDLAKYVATAAIVSIDMGLSRNSSTLSNATFMVTQCKLKSVTTIRYWPLMLVWMIVSILSALSMAILSKAQRSGRKFANSQSELATKNTLVWQSLTTSWGLARILYDAGDWCADSKEVFIGKMNAIKERVGIVRRDSEKYGHFGLVHVDEEEDQSSDLLQ</sequence>
<dbReference type="OrthoDB" id="2348516at2759"/>
<evidence type="ECO:0000313" key="3">
    <source>
        <dbReference type="Proteomes" id="UP000268093"/>
    </source>
</evidence>
<protein>
    <recommendedName>
        <fullName evidence="4">Transmembrane protein</fullName>
    </recommendedName>
</protein>
<organism evidence="2 3">
    <name type="scientific">Jimgerdemannia flammicorona</name>
    <dbReference type="NCBI Taxonomy" id="994334"/>
    <lineage>
        <taxon>Eukaryota</taxon>
        <taxon>Fungi</taxon>
        <taxon>Fungi incertae sedis</taxon>
        <taxon>Mucoromycota</taxon>
        <taxon>Mucoromycotina</taxon>
        <taxon>Endogonomycetes</taxon>
        <taxon>Endogonales</taxon>
        <taxon>Endogonaceae</taxon>
        <taxon>Jimgerdemannia</taxon>
    </lineage>
</organism>
<keyword evidence="1" id="KW-0472">Membrane</keyword>
<evidence type="ECO:0000256" key="1">
    <source>
        <dbReference type="SAM" id="Phobius"/>
    </source>
</evidence>
<dbReference type="EMBL" id="RBNI01003447">
    <property type="protein sequence ID" value="RUP48357.1"/>
    <property type="molecule type" value="Genomic_DNA"/>
</dbReference>
<feature type="transmembrane region" description="Helical" evidence="1">
    <location>
        <begin position="436"/>
        <end position="457"/>
    </location>
</feature>
<keyword evidence="1" id="KW-1133">Transmembrane helix</keyword>
<dbReference type="Proteomes" id="UP000268093">
    <property type="component" value="Unassembled WGS sequence"/>
</dbReference>
<accession>A0A433DC10</accession>
<keyword evidence="3" id="KW-1185">Reference proteome</keyword>
<feature type="transmembrane region" description="Helical" evidence="1">
    <location>
        <begin position="96"/>
        <end position="122"/>
    </location>
</feature>
<gene>
    <name evidence="2" type="ORF">BC936DRAFT_144677</name>
</gene>
<evidence type="ECO:0008006" key="4">
    <source>
        <dbReference type="Google" id="ProtNLM"/>
    </source>
</evidence>
<comment type="caution">
    <text evidence="2">The sequence shown here is derived from an EMBL/GenBank/DDBJ whole genome shotgun (WGS) entry which is preliminary data.</text>
</comment>
<reference evidence="2 3" key="1">
    <citation type="journal article" date="2018" name="New Phytol.">
        <title>Phylogenomics of Endogonaceae and evolution of mycorrhizas within Mucoromycota.</title>
        <authorList>
            <person name="Chang Y."/>
            <person name="Desiro A."/>
            <person name="Na H."/>
            <person name="Sandor L."/>
            <person name="Lipzen A."/>
            <person name="Clum A."/>
            <person name="Barry K."/>
            <person name="Grigoriev I.V."/>
            <person name="Martin F.M."/>
            <person name="Stajich J.E."/>
            <person name="Smith M.E."/>
            <person name="Bonito G."/>
            <person name="Spatafora J.W."/>
        </authorList>
    </citation>
    <scope>NUCLEOTIDE SEQUENCE [LARGE SCALE GENOMIC DNA]</scope>
    <source>
        <strain evidence="2 3">GMNB39</strain>
    </source>
</reference>
<evidence type="ECO:0000313" key="2">
    <source>
        <dbReference type="EMBL" id="RUP48357.1"/>
    </source>
</evidence>
<dbReference type="AlphaFoldDB" id="A0A433DC10"/>